<keyword evidence="7 12" id="KW-0418">Kinase</keyword>
<accession>A0A3A8ARL6</accession>
<evidence type="ECO:0000313" key="15">
    <source>
        <dbReference type="Proteomes" id="UP000246132"/>
    </source>
</evidence>
<comment type="caution">
    <text evidence="14">The sequence shown here is derived from an EMBL/GenBank/DDBJ whole genome shotgun (WGS) entry which is preliminary data.</text>
</comment>
<comment type="function">
    <text evidence="11 12">Phosphorylation of dTMP to form dTDP in both de novo and salvage pathways of dTTP synthesis.</text>
</comment>
<dbReference type="CDD" id="cd01672">
    <property type="entry name" value="TMPK"/>
    <property type="match status" value="1"/>
</dbReference>
<keyword evidence="6 12" id="KW-0547">Nucleotide-binding</keyword>
<dbReference type="InterPro" id="IPR018095">
    <property type="entry name" value="Thymidylate_kin_CS"/>
</dbReference>
<keyword evidence="15" id="KW-1185">Reference proteome</keyword>
<dbReference type="HAMAP" id="MF_00165">
    <property type="entry name" value="Thymidylate_kinase"/>
    <property type="match status" value="1"/>
</dbReference>
<keyword evidence="8 12" id="KW-0067">ATP-binding</keyword>
<evidence type="ECO:0000256" key="4">
    <source>
        <dbReference type="ARBA" id="ARBA00022679"/>
    </source>
</evidence>
<evidence type="ECO:0000256" key="12">
    <source>
        <dbReference type="HAMAP-Rule" id="MF_00165"/>
    </source>
</evidence>
<dbReference type="PROSITE" id="PS01331">
    <property type="entry name" value="THYMIDYLATE_KINASE"/>
    <property type="match status" value="1"/>
</dbReference>
<dbReference type="InterPro" id="IPR039430">
    <property type="entry name" value="Thymidylate_kin-like_dom"/>
</dbReference>
<evidence type="ECO:0000256" key="10">
    <source>
        <dbReference type="ARBA" id="ARBA00048743"/>
    </source>
</evidence>
<organism evidence="14 15">
    <name type="scientific">Oceaniradius stylonematis</name>
    <dbReference type="NCBI Taxonomy" id="2184161"/>
    <lineage>
        <taxon>Bacteria</taxon>
        <taxon>Pseudomonadati</taxon>
        <taxon>Pseudomonadota</taxon>
        <taxon>Alphaproteobacteria</taxon>
        <taxon>Hyphomicrobiales</taxon>
        <taxon>Ahrensiaceae</taxon>
        <taxon>Oceaniradius</taxon>
    </lineage>
</organism>
<keyword evidence="4 12" id="KW-0808">Transferase</keyword>
<name>A0A3A8ARL6_9HYPH</name>
<dbReference type="NCBIfam" id="TIGR00041">
    <property type="entry name" value="DTMP_kinase"/>
    <property type="match status" value="1"/>
</dbReference>
<gene>
    <name evidence="12" type="primary">tmk</name>
    <name evidence="14" type="ORF">DEM25_002445</name>
</gene>
<dbReference type="EC" id="2.7.4.9" evidence="2 12"/>
<evidence type="ECO:0000256" key="3">
    <source>
        <dbReference type="ARBA" id="ARBA00017144"/>
    </source>
</evidence>
<dbReference type="GO" id="GO:0006227">
    <property type="term" value="P:dUDP biosynthetic process"/>
    <property type="evidence" value="ECO:0007669"/>
    <property type="project" value="TreeGrafter"/>
</dbReference>
<dbReference type="InterPro" id="IPR027417">
    <property type="entry name" value="P-loop_NTPase"/>
</dbReference>
<dbReference type="Gene3D" id="3.40.50.300">
    <property type="entry name" value="P-loop containing nucleotide triphosphate hydrolases"/>
    <property type="match status" value="1"/>
</dbReference>
<dbReference type="PANTHER" id="PTHR10344:SF4">
    <property type="entry name" value="UMP-CMP KINASE 2, MITOCHONDRIAL"/>
    <property type="match status" value="1"/>
</dbReference>
<reference evidence="14 15" key="1">
    <citation type="journal article" date="2018" name="Int. J. Syst. Bacteriol.">
        <title>Oceaniradius stylonemae gen. nov., sp. nov., isolated from a red alga, Stylonema cornu-cervi.</title>
        <authorList>
            <person name="Jeong S."/>
        </authorList>
    </citation>
    <scope>NUCLEOTIDE SEQUENCE [LARGE SCALE GENOMIC DNA]</scope>
    <source>
        <strain evidence="14 15">StC1</strain>
    </source>
</reference>
<proteinExistence type="inferred from homology"/>
<dbReference type="GO" id="GO:0005829">
    <property type="term" value="C:cytosol"/>
    <property type="evidence" value="ECO:0007669"/>
    <property type="project" value="TreeGrafter"/>
</dbReference>
<dbReference type="GO" id="GO:0006233">
    <property type="term" value="P:dTDP biosynthetic process"/>
    <property type="evidence" value="ECO:0007669"/>
    <property type="project" value="InterPro"/>
</dbReference>
<comment type="catalytic activity">
    <reaction evidence="10 12">
        <text>dTMP + ATP = dTDP + ADP</text>
        <dbReference type="Rhea" id="RHEA:13517"/>
        <dbReference type="ChEBI" id="CHEBI:30616"/>
        <dbReference type="ChEBI" id="CHEBI:58369"/>
        <dbReference type="ChEBI" id="CHEBI:63528"/>
        <dbReference type="ChEBI" id="CHEBI:456216"/>
        <dbReference type="EC" id="2.7.4.9"/>
    </reaction>
</comment>
<dbReference type="GO" id="GO:0006235">
    <property type="term" value="P:dTTP biosynthetic process"/>
    <property type="evidence" value="ECO:0007669"/>
    <property type="project" value="UniProtKB-UniRule"/>
</dbReference>
<dbReference type="InterPro" id="IPR018094">
    <property type="entry name" value="Thymidylate_kinase"/>
</dbReference>
<evidence type="ECO:0000256" key="6">
    <source>
        <dbReference type="ARBA" id="ARBA00022741"/>
    </source>
</evidence>
<dbReference type="EMBL" id="QFWV02000002">
    <property type="protein sequence ID" value="RKF08181.1"/>
    <property type="molecule type" value="Genomic_DNA"/>
</dbReference>
<dbReference type="GO" id="GO:0004798">
    <property type="term" value="F:dTMP kinase activity"/>
    <property type="evidence" value="ECO:0007669"/>
    <property type="project" value="UniProtKB-UniRule"/>
</dbReference>
<feature type="binding site" evidence="12">
    <location>
        <begin position="29"/>
        <end position="36"/>
    </location>
    <ligand>
        <name>ATP</name>
        <dbReference type="ChEBI" id="CHEBI:30616"/>
    </ligand>
</feature>
<evidence type="ECO:0000256" key="8">
    <source>
        <dbReference type="ARBA" id="ARBA00022840"/>
    </source>
</evidence>
<dbReference type="OrthoDB" id="9774907at2"/>
<protein>
    <recommendedName>
        <fullName evidence="3 12">Thymidylate kinase</fullName>
        <ecNumber evidence="2 12">2.7.4.9</ecNumber>
    </recommendedName>
    <alternativeName>
        <fullName evidence="9 12">dTMP kinase</fullName>
    </alternativeName>
</protein>
<evidence type="ECO:0000256" key="11">
    <source>
        <dbReference type="ARBA" id="ARBA00057735"/>
    </source>
</evidence>
<keyword evidence="5 12" id="KW-0545">Nucleotide biosynthesis</keyword>
<evidence type="ECO:0000259" key="13">
    <source>
        <dbReference type="Pfam" id="PF02223"/>
    </source>
</evidence>
<dbReference type="Proteomes" id="UP000246132">
    <property type="component" value="Unassembled WGS sequence"/>
</dbReference>
<evidence type="ECO:0000313" key="14">
    <source>
        <dbReference type="EMBL" id="RKF08181.1"/>
    </source>
</evidence>
<evidence type="ECO:0000256" key="7">
    <source>
        <dbReference type="ARBA" id="ARBA00022777"/>
    </source>
</evidence>
<feature type="domain" description="Thymidylate kinase-like" evidence="13">
    <location>
        <begin position="27"/>
        <end position="221"/>
    </location>
</feature>
<evidence type="ECO:0000256" key="9">
    <source>
        <dbReference type="ARBA" id="ARBA00029962"/>
    </source>
</evidence>
<dbReference type="PANTHER" id="PTHR10344">
    <property type="entry name" value="THYMIDYLATE KINASE"/>
    <property type="match status" value="1"/>
</dbReference>
<dbReference type="Pfam" id="PF02223">
    <property type="entry name" value="Thymidylate_kin"/>
    <property type="match status" value="1"/>
</dbReference>
<evidence type="ECO:0000256" key="2">
    <source>
        <dbReference type="ARBA" id="ARBA00012980"/>
    </source>
</evidence>
<evidence type="ECO:0000256" key="1">
    <source>
        <dbReference type="ARBA" id="ARBA00009776"/>
    </source>
</evidence>
<dbReference type="RefSeq" id="WP_109767131.1">
    <property type="nucleotide sequence ID" value="NZ_QFWV02000002.1"/>
</dbReference>
<evidence type="ECO:0000256" key="5">
    <source>
        <dbReference type="ARBA" id="ARBA00022727"/>
    </source>
</evidence>
<dbReference type="GO" id="GO:0005524">
    <property type="term" value="F:ATP binding"/>
    <property type="evidence" value="ECO:0007669"/>
    <property type="project" value="UniProtKB-UniRule"/>
</dbReference>
<dbReference type="SUPFAM" id="SSF52540">
    <property type="entry name" value="P-loop containing nucleoside triphosphate hydrolases"/>
    <property type="match status" value="1"/>
</dbReference>
<comment type="similarity">
    <text evidence="1 12">Belongs to the thymidylate kinase family.</text>
</comment>
<sequence>MDTLLNAVPETGRKARAHGHDGLFITFEGGEGVGKSTQIRLLADRLAERGHAVRVSREPGGTPGAEAVRHVLLDEAALESFGPALEALLFAAARSDHVEQVIRPALARGETVLVDRFMDSTRVYQGVSGDLDPGFVAALERVAIHGTVPDLTIILDLDPETGLARADARRAENTAQDRFEKETVAVHEARRKAFRAIAEAEPDRCRIVDAAGDPETVGEAIWAHVAPLVAANSGGANVS</sequence>
<dbReference type="FunFam" id="3.40.50.300:FF:000225">
    <property type="entry name" value="Thymidylate kinase"/>
    <property type="match status" value="1"/>
</dbReference>
<dbReference type="AlphaFoldDB" id="A0A3A8ARL6"/>